<evidence type="ECO:0000256" key="1">
    <source>
        <dbReference type="SAM" id="Phobius"/>
    </source>
</evidence>
<evidence type="ECO:0000313" key="3">
    <source>
        <dbReference type="Proteomes" id="UP000273001"/>
    </source>
</evidence>
<dbReference type="EMBL" id="CP032514">
    <property type="protein sequence ID" value="AYD88938.1"/>
    <property type="molecule type" value="Genomic_DNA"/>
</dbReference>
<reference evidence="2 3" key="1">
    <citation type="submission" date="2018-09" db="EMBL/GenBank/DDBJ databases">
        <authorList>
            <person name="Li J."/>
        </authorList>
    </citation>
    <scope>NUCLEOTIDE SEQUENCE [LARGE SCALE GENOMIC DNA]</scope>
    <source>
        <strain evidence="2 3">2129</strain>
    </source>
</reference>
<sequence>MTLVHEGERLDVAVRTGTTVAALLFSQTARLGFQEVSVTTADGGYVGGSAVLGADVPEGSVLLLGDDGPRLGAGRRGRLLQAAGQVLRGTSLVLPATLLVALLVLLLGGVPAVVGWPVLLPPAAKAAGAALIVLLVACSAWRTGEEERTPTHEAAACLGLPLLGAAGAVLLVPGDWWTRVW</sequence>
<gene>
    <name evidence="2" type="ORF">D5R93_00675</name>
</gene>
<evidence type="ECO:0008006" key="4">
    <source>
        <dbReference type="Google" id="ProtNLM"/>
    </source>
</evidence>
<keyword evidence="1" id="KW-0472">Membrane</keyword>
<feature type="transmembrane region" description="Helical" evidence="1">
    <location>
        <begin position="122"/>
        <end position="141"/>
    </location>
</feature>
<accession>A0ABM6Z104</accession>
<dbReference type="Proteomes" id="UP000273001">
    <property type="component" value="Chromosome"/>
</dbReference>
<feature type="transmembrane region" description="Helical" evidence="1">
    <location>
        <begin position="153"/>
        <end position="172"/>
    </location>
</feature>
<organism evidence="2 3">
    <name type="scientific">Actinomyces lilanjuaniae</name>
    <dbReference type="NCBI Taxonomy" id="2321394"/>
    <lineage>
        <taxon>Bacteria</taxon>
        <taxon>Bacillati</taxon>
        <taxon>Actinomycetota</taxon>
        <taxon>Actinomycetes</taxon>
        <taxon>Actinomycetales</taxon>
        <taxon>Actinomycetaceae</taxon>
        <taxon>Actinomyces</taxon>
    </lineage>
</organism>
<protein>
    <recommendedName>
        <fullName evidence="4">Type VII secretion integral membrane protein EccD</fullName>
    </recommendedName>
</protein>
<keyword evidence="1" id="KW-1133">Transmembrane helix</keyword>
<keyword evidence="1" id="KW-0812">Transmembrane</keyword>
<proteinExistence type="predicted"/>
<keyword evidence="3" id="KW-1185">Reference proteome</keyword>
<feature type="transmembrane region" description="Helical" evidence="1">
    <location>
        <begin position="92"/>
        <end position="116"/>
    </location>
</feature>
<evidence type="ECO:0000313" key="2">
    <source>
        <dbReference type="EMBL" id="AYD88938.1"/>
    </source>
</evidence>
<name>A0ABM6Z104_9ACTO</name>